<gene>
    <name evidence="1" type="ORF">KUF71_000981</name>
</gene>
<organism evidence="1 2">
    <name type="scientific">Frankliniella fusca</name>
    <dbReference type="NCBI Taxonomy" id="407009"/>
    <lineage>
        <taxon>Eukaryota</taxon>
        <taxon>Metazoa</taxon>
        <taxon>Ecdysozoa</taxon>
        <taxon>Arthropoda</taxon>
        <taxon>Hexapoda</taxon>
        <taxon>Insecta</taxon>
        <taxon>Pterygota</taxon>
        <taxon>Neoptera</taxon>
        <taxon>Paraneoptera</taxon>
        <taxon>Thysanoptera</taxon>
        <taxon>Terebrantia</taxon>
        <taxon>Thripoidea</taxon>
        <taxon>Thripidae</taxon>
        <taxon>Frankliniella</taxon>
    </lineage>
</organism>
<proteinExistence type="predicted"/>
<reference evidence="1" key="1">
    <citation type="submission" date="2021-07" db="EMBL/GenBank/DDBJ databases">
        <authorList>
            <person name="Catto M.A."/>
            <person name="Jacobson A."/>
            <person name="Kennedy G."/>
            <person name="Labadie P."/>
            <person name="Hunt B.G."/>
            <person name="Srinivasan R."/>
        </authorList>
    </citation>
    <scope>NUCLEOTIDE SEQUENCE</scope>
    <source>
        <strain evidence="1">PL_HMW_Pooled</strain>
        <tissue evidence="1">Head</tissue>
    </source>
</reference>
<comment type="caution">
    <text evidence="1">The sequence shown here is derived from an EMBL/GenBank/DDBJ whole genome shotgun (WGS) entry which is preliminary data.</text>
</comment>
<dbReference type="Proteomes" id="UP001219518">
    <property type="component" value="Unassembled WGS sequence"/>
</dbReference>
<keyword evidence="1" id="KW-0689">Ribosomal protein</keyword>
<feature type="non-terminal residue" evidence="1">
    <location>
        <position position="79"/>
    </location>
</feature>
<evidence type="ECO:0000313" key="2">
    <source>
        <dbReference type="Proteomes" id="UP001219518"/>
    </source>
</evidence>
<evidence type="ECO:0000313" key="1">
    <source>
        <dbReference type="EMBL" id="KAK3918409.1"/>
    </source>
</evidence>
<dbReference type="AlphaFoldDB" id="A0AAE1LH15"/>
<dbReference type="GO" id="GO:0005840">
    <property type="term" value="C:ribosome"/>
    <property type="evidence" value="ECO:0007669"/>
    <property type="project" value="UniProtKB-KW"/>
</dbReference>
<keyword evidence="1" id="KW-0687">Ribonucleoprotein</keyword>
<accession>A0AAE1LH15</accession>
<dbReference type="EMBL" id="JAHWGI010000935">
    <property type="protein sequence ID" value="KAK3918409.1"/>
    <property type="molecule type" value="Genomic_DNA"/>
</dbReference>
<name>A0AAE1LH15_9NEOP</name>
<keyword evidence="2" id="KW-1185">Reference proteome</keyword>
<sequence length="79" mass="9253">MLPHMWEVQPSIRKDGHSTWLTSNIHEKKTTCMFAFACQTYVAHLVNVCHIQGPYVHRMAPMYDTYMLLVCNTYKQGFT</sequence>
<reference evidence="1" key="2">
    <citation type="journal article" date="2023" name="BMC Genomics">
        <title>Pest status, molecular evolution, and epigenetic factors derived from the genome assembly of Frankliniella fusca, a thysanopteran phytovirus vector.</title>
        <authorList>
            <person name="Catto M.A."/>
            <person name="Labadie P.E."/>
            <person name="Jacobson A.L."/>
            <person name="Kennedy G.G."/>
            <person name="Srinivasan R."/>
            <person name="Hunt B.G."/>
        </authorList>
    </citation>
    <scope>NUCLEOTIDE SEQUENCE</scope>
    <source>
        <strain evidence="1">PL_HMW_Pooled</strain>
    </source>
</reference>
<protein>
    <submittedName>
        <fullName evidence="1">50S ribosomal protein L17</fullName>
    </submittedName>
</protein>